<dbReference type="PANTHER" id="PTHR31235">
    <property type="entry name" value="PEROXIDASE 25-RELATED"/>
    <property type="match status" value="1"/>
</dbReference>
<comment type="cofactor">
    <cofactor evidence="17 20">
        <name>Ca(2+)</name>
        <dbReference type="ChEBI" id="CHEBI:29108"/>
    </cofactor>
    <text evidence="17 20">Binds 2 calcium ions per subunit.</text>
</comment>
<feature type="binding site" evidence="16">
    <location>
        <position position="246"/>
    </location>
    <ligand>
        <name>substrate</name>
    </ligand>
</feature>
<dbReference type="InterPro" id="IPR010255">
    <property type="entry name" value="Haem_peroxidase_sf"/>
</dbReference>
<comment type="similarity">
    <text evidence="3">Belongs to the peroxidase family. Ascorbate peroxidase subfamily.</text>
</comment>
<evidence type="ECO:0000256" key="2">
    <source>
        <dbReference type="ARBA" id="ARBA00004613"/>
    </source>
</evidence>
<evidence type="ECO:0000256" key="1">
    <source>
        <dbReference type="ARBA" id="ARBA00000189"/>
    </source>
</evidence>
<evidence type="ECO:0000256" key="13">
    <source>
        <dbReference type="ARBA" id="ARBA00023157"/>
    </source>
</evidence>
<keyword evidence="11 20" id="KW-0560">Oxidoreductase</keyword>
<feature type="binding site" description="axial binding residue" evidence="17">
    <location>
        <position position="276"/>
    </location>
    <ligand>
        <name>heme b</name>
        <dbReference type="ChEBI" id="CHEBI:60344"/>
    </ligand>
    <ligandPart>
        <name>Fe</name>
        <dbReference type="ChEBI" id="CHEBI:18248"/>
    </ligandPart>
</feature>
<dbReference type="AlphaFoldDB" id="A0A8T0ULH0"/>
<comment type="caution">
    <text evidence="23">The sequence shown here is derived from an EMBL/GenBank/DDBJ whole genome shotgun (WGS) entry which is preliminary data.</text>
</comment>
<feature type="binding site" evidence="17">
    <location>
        <position position="117"/>
    </location>
    <ligand>
        <name>Ca(2+)</name>
        <dbReference type="ChEBI" id="CHEBI:29108"/>
        <label>1</label>
    </ligand>
</feature>
<feature type="active site" description="Proton acceptor" evidence="15">
    <location>
        <position position="107"/>
    </location>
</feature>
<keyword evidence="5 20" id="KW-0964">Secreted</keyword>
<dbReference type="Proteomes" id="UP000823388">
    <property type="component" value="Chromosome 3K"/>
</dbReference>
<evidence type="ECO:0000256" key="8">
    <source>
        <dbReference type="ARBA" id="ARBA00022723"/>
    </source>
</evidence>
<dbReference type="PROSITE" id="PS00435">
    <property type="entry name" value="PEROXIDASE_1"/>
    <property type="match status" value="1"/>
</dbReference>
<dbReference type="PRINTS" id="PR00458">
    <property type="entry name" value="PEROXIDASE"/>
</dbReference>
<feature type="disulfide bond" evidence="19">
    <location>
        <begin position="109"/>
        <end position="114"/>
    </location>
</feature>
<keyword evidence="8 17" id="KW-0479">Metal-binding</keyword>
<dbReference type="SUPFAM" id="SSF48113">
    <property type="entry name" value="Heme-dependent peroxidases"/>
    <property type="match status" value="1"/>
</dbReference>
<feature type="region of interest" description="Disordered" evidence="21">
    <location>
        <begin position="1"/>
        <end position="22"/>
    </location>
</feature>
<evidence type="ECO:0000256" key="19">
    <source>
        <dbReference type="PIRSR" id="PIRSR600823-5"/>
    </source>
</evidence>
<keyword evidence="24" id="KW-1185">Reference proteome</keyword>
<evidence type="ECO:0000256" key="11">
    <source>
        <dbReference type="ARBA" id="ARBA00023002"/>
    </source>
</evidence>
<proteinExistence type="inferred from homology"/>
<feature type="disulfide bond" evidence="19">
    <location>
        <begin position="76"/>
        <end position="154"/>
    </location>
</feature>
<evidence type="ECO:0000256" key="15">
    <source>
        <dbReference type="PIRSR" id="PIRSR600823-1"/>
    </source>
</evidence>
<comment type="similarity">
    <text evidence="20">Belongs to the peroxidase family. Classical plant (class III) peroxidase subfamily.</text>
</comment>
<keyword evidence="14 20" id="KW-0376">Hydrogen peroxide</keyword>
<dbReference type="GO" id="GO:0140825">
    <property type="term" value="F:lactoperoxidase activity"/>
    <property type="evidence" value="ECO:0007669"/>
    <property type="project" value="UniProtKB-EC"/>
</dbReference>
<evidence type="ECO:0000256" key="14">
    <source>
        <dbReference type="ARBA" id="ARBA00023324"/>
    </source>
</evidence>
<dbReference type="InterPro" id="IPR019793">
    <property type="entry name" value="Peroxidases_heam-ligand_BS"/>
</dbReference>
<evidence type="ECO:0000256" key="3">
    <source>
        <dbReference type="ARBA" id="ARBA00006873"/>
    </source>
</evidence>
<feature type="binding site" evidence="17">
    <location>
        <position position="277"/>
    </location>
    <ligand>
        <name>Ca(2+)</name>
        <dbReference type="ChEBI" id="CHEBI:29108"/>
        <label>2</label>
    </ligand>
</feature>
<evidence type="ECO:0000256" key="12">
    <source>
        <dbReference type="ARBA" id="ARBA00023004"/>
    </source>
</evidence>
<protein>
    <recommendedName>
        <fullName evidence="4 20">Peroxidase</fullName>
        <ecNumber evidence="4 20">1.11.1.7</ecNumber>
    </recommendedName>
</protein>
<dbReference type="CDD" id="cd00693">
    <property type="entry name" value="secretory_peroxidase"/>
    <property type="match status" value="1"/>
</dbReference>
<feature type="binding site" evidence="17">
    <location>
        <position position="111"/>
    </location>
    <ligand>
        <name>Ca(2+)</name>
        <dbReference type="ChEBI" id="CHEBI:29108"/>
        <label>1</label>
    </ligand>
</feature>
<comment type="cofactor">
    <cofactor evidence="17 20">
        <name>heme b</name>
        <dbReference type="ChEBI" id="CHEBI:60344"/>
    </cofactor>
    <text evidence="17 20">Binds 1 heme b (iron(II)-protoporphyrin IX) group per subunit.</text>
</comment>
<dbReference type="GO" id="GO:0006979">
    <property type="term" value="P:response to oxidative stress"/>
    <property type="evidence" value="ECO:0007669"/>
    <property type="project" value="UniProtKB-UniRule"/>
</dbReference>
<comment type="catalytic activity">
    <reaction evidence="1 20">
        <text>2 a phenolic donor + H2O2 = 2 a phenolic radical donor + 2 H2O</text>
        <dbReference type="Rhea" id="RHEA:56136"/>
        <dbReference type="ChEBI" id="CHEBI:15377"/>
        <dbReference type="ChEBI" id="CHEBI:16240"/>
        <dbReference type="ChEBI" id="CHEBI:139520"/>
        <dbReference type="ChEBI" id="CHEBI:139521"/>
        <dbReference type="EC" id="1.11.1.7"/>
    </reaction>
</comment>
<evidence type="ECO:0000259" key="22">
    <source>
        <dbReference type="PROSITE" id="PS50873"/>
    </source>
</evidence>
<evidence type="ECO:0000256" key="9">
    <source>
        <dbReference type="ARBA" id="ARBA00022729"/>
    </source>
</evidence>
<name>A0A8T0ULH0_PANVG</name>
<comment type="subcellular location">
    <subcellularLocation>
        <location evidence="2 20">Secreted</location>
    </subcellularLocation>
</comment>
<evidence type="ECO:0000256" key="18">
    <source>
        <dbReference type="PIRSR" id="PIRSR600823-4"/>
    </source>
</evidence>
<evidence type="ECO:0000256" key="17">
    <source>
        <dbReference type="PIRSR" id="PIRSR600823-3"/>
    </source>
</evidence>
<evidence type="ECO:0000256" key="7">
    <source>
        <dbReference type="ARBA" id="ARBA00022617"/>
    </source>
</evidence>
<dbReference type="PRINTS" id="PR00461">
    <property type="entry name" value="PLPEROXIDASE"/>
</dbReference>
<feature type="site" description="Transition state stabilizer" evidence="18">
    <location>
        <position position="103"/>
    </location>
</feature>
<keyword evidence="6 20" id="KW-0575">Peroxidase</keyword>
<dbReference type="Pfam" id="PF00141">
    <property type="entry name" value="peroxidase"/>
    <property type="match status" value="1"/>
</dbReference>
<dbReference type="EMBL" id="CM029041">
    <property type="protein sequence ID" value="KAG2623400.1"/>
    <property type="molecule type" value="Genomic_DNA"/>
</dbReference>
<gene>
    <name evidence="23" type="ORF">PVAP13_3KG058900</name>
</gene>
<accession>A0A8T0ULH0</accession>
<evidence type="ECO:0000256" key="6">
    <source>
        <dbReference type="ARBA" id="ARBA00022559"/>
    </source>
</evidence>
<feature type="compositionally biased region" description="Polar residues" evidence="21">
    <location>
        <begin position="9"/>
        <end position="19"/>
    </location>
</feature>
<keyword evidence="12 17" id="KW-0408">Iron</keyword>
<dbReference type="Gene3D" id="1.10.420.10">
    <property type="entry name" value="Peroxidase, domain 2"/>
    <property type="match status" value="1"/>
</dbReference>
<dbReference type="InterPro" id="IPR033905">
    <property type="entry name" value="Secretory_peroxidase"/>
</dbReference>
<feature type="binding site" evidence="17">
    <location>
        <position position="108"/>
    </location>
    <ligand>
        <name>Ca(2+)</name>
        <dbReference type="ChEBI" id="CHEBI:29108"/>
        <label>1</label>
    </ligand>
</feature>
<evidence type="ECO:0000256" key="21">
    <source>
        <dbReference type="SAM" id="MobiDB-lite"/>
    </source>
</evidence>
<keyword evidence="10 17" id="KW-0106">Calcium</keyword>
<dbReference type="GO" id="GO:0042744">
    <property type="term" value="P:hydrogen peroxide catabolic process"/>
    <property type="evidence" value="ECO:0007669"/>
    <property type="project" value="UniProtKB-KW"/>
</dbReference>
<evidence type="ECO:0000313" key="24">
    <source>
        <dbReference type="Proteomes" id="UP000823388"/>
    </source>
</evidence>
<dbReference type="GO" id="GO:0046872">
    <property type="term" value="F:metal ion binding"/>
    <property type="evidence" value="ECO:0007669"/>
    <property type="project" value="UniProtKB-UniRule"/>
</dbReference>
<feature type="disulfide bond" evidence="19">
    <location>
        <begin position="283"/>
        <end position="321"/>
    </location>
</feature>
<feature type="binding site" evidence="17">
    <location>
        <position position="113"/>
    </location>
    <ligand>
        <name>Ca(2+)</name>
        <dbReference type="ChEBI" id="CHEBI:29108"/>
        <label>1</label>
    </ligand>
</feature>
<keyword evidence="7 20" id="KW-0349">Heme</keyword>
<feature type="binding site" evidence="17">
    <location>
        <position position="128"/>
    </location>
    <ligand>
        <name>Ca(2+)</name>
        <dbReference type="ChEBI" id="CHEBI:29108"/>
        <label>1</label>
    </ligand>
</feature>
<dbReference type="Gene3D" id="1.10.520.10">
    <property type="match status" value="2"/>
</dbReference>
<reference evidence="23" key="1">
    <citation type="submission" date="2020-05" db="EMBL/GenBank/DDBJ databases">
        <title>WGS assembly of Panicum virgatum.</title>
        <authorList>
            <person name="Lovell J.T."/>
            <person name="Jenkins J."/>
            <person name="Shu S."/>
            <person name="Juenger T.E."/>
            <person name="Schmutz J."/>
        </authorList>
    </citation>
    <scope>NUCLEOTIDE SEQUENCE</scope>
    <source>
        <strain evidence="23">AP13</strain>
    </source>
</reference>
<dbReference type="InterPro" id="IPR002016">
    <property type="entry name" value="Haem_peroxidase"/>
</dbReference>
<dbReference type="InterPro" id="IPR000823">
    <property type="entry name" value="Peroxidase_pln"/>
</dbReference>
<evidence type="ECO:0000256" key="4">
    <source>
        <dbReference type="ARBA" id="ARBA00012313"/>
    </source>
</evidence>
<sequence>MYKDIPRSRPSTESGTRSSGLFPAVSPPQLSLFVRVFLESSSMASRGTAMALLLLSLGIIGVARGQLQVGFYSDSCPDAEDTVAAAVQDAAAGDPTILPALLRLQFHDCFVRGCDASVLIRSASNDAEVDNAKNQGLRGQDVVDAAKAQLEDQCPGVVSCADIIALAARDAVAMVIDPSTNSIHEFNQAHVHIHFVLYLYVFSLLTDTPHCTPYMIHRQTGGPSFDVPTGRRDGLASNLRDADVLPDAADSISVLRSRFAAAGLDDRDLVLLTAAHTVGTTACFFVKDRLYGFPLPGGGGGRTGSDPSIPAPFLAELKARCPPGDFNTRLPLDRGSGGAFDDSILRNIRSGLAVIASDAALAAANATRALLDAYLGPAAGSFQGDFAAAMVRMGSIGAITGDDDAGEVRDVCSAFNTN</sequence>
<dbReference type="EC" id="1.11.1.7" evidence="4 20"/>
<feature type="binding site" evidence="17">
    <location>
        <position position="115"/>
    </location>
    <ligand>
        <name>Ca(2+)</name>
        <dbReference type="ChEBI" id="CHEBI:29108"/>
        <label>1</label>
    </ligand>
</feature>
<feature type="binding site" evidence="17">
    <location>
        <position position="341"/>
    </location>
    <ligand>
        <name>Ca(2+)</name>
        <dbReference type="ChEBI" id="CHEBI:29108"/>
        <label>2</label>
    </ligand>
</feature>
<feature type="domain" description="Plant heme peroxidase family profile" evidence="22">
    <location>
        <begin position="66"/>
        <end position="416"/>
    </location>
</feature>
<dbReference type="FunFam" id="1.10.420.10:FF:000010">
    <property type="entry name" value="Peroxidase"/>
    <property type="match status" value="1"/>
</dbReference>
<dbReference type="GO" id="GO:0020037">
    <property type="term" value="F:heme binding"/>
    <property type="evidence" value="ECO:0007669"/>
    <property type="project" value="UniProtKB-UniRule"/>
</dbReference>
<feature type="disulfide bond" evidence="19">
    <location>
        <begin position="160"/>
        <end position="412"/>
    </location>
</feature>
<keyword evidence="9" id="KW-0732">Signal</keyword>
<keyword evidence="13 19" id="KW-1015">Disulfide bond</keyword>
<dbReference type="GO" id="GO:0005576">
    <property type="term" value="C:extracellular region"/>
    <property type="evidence" value="ECO:0007669"/>
    <property type="project" value="UniProtKB-SubCell"/>
</dbReference>
<organism evidence="23 24">
    <name type="scientific">Panicum virgatum</name>
    <name type="common">Blackwell switchgrass</name>
    <dbReference type="NCBI Taxonomy" id="38727"/>
    <lineage>
        <taxon>Eukaryota</taxon>
        <taxon>Viridiplantae</taxon>
        <taxon>Streptophyta</taxon>
        <taxon>Embryophyta</taxon>
        <taxon>Tracheophyta</taxon>
        <taxon>Spermatophyta</taxon>
        <taxon>Magnoliopsida</taxon>
        <taxon>Liliopsida</taxon>
        <taxon>Poales</taxon>
        <taxon>Poaceae</taxon>
        <taxon>PACMAD clade</taxon>
        <taxon>Panicoideae</taxon>
        <taxon>Panicodae</taxon>
        <taxon>Paniceae</taxon>
        <taxon>Panicinae</taxon>
        <taxon>Panicum</taxon>
        <taxon>Panicum sect. Hiantes</taxon>
    </lineage>
</organism>
<evidence type="ECO:0000313" key="23">
    <source>
        <dbReference type="EMBL" id="KAG2623400.1"/>
    </source>
</evidence>
<dbReference type="OrthoDB" id="619911at2759"/>
<feature type="binding site" evidence="17">
    <location>
        <position position="333"/>
    </location>
    <ligand>
        <name>Ca(2+)</name>
        <dbReference type="ChEBI" id="CHEBI:29108"/>
        <label>2</label>
    </ligand>
</feature>
<evidence type="ECO:0000256" key="16">
    <source>
        <dbReference type="PIRSR" id="PIRSR600823-2"/>
    </source>
</evidence>
<evidence type="ECO:0000256" key="5">
    <source>
        <dbReference type="ARBA" id="ARBA00022525"/>
    </source>
</evidence>
<dbReference type="PROSITE" id="PS50873">
    <property type="entry name" value="PEROXIDASE_4"/>
    <property type="match status" value="1"/>
</dbReference>
<comment type="function">
    <text evidence="20">Removal of H(2)O(2), oxidation of toxic reductants, biosynthesis and degradation of lignin, suberization, auxin catabolism, response to environmental stresses such as wounding, pathogen attack and oxidative stress.</text>
</comment>
<evidence type="ECO:0000256" key="20">
    <source>
        <dbReference type="RuleBase" id="RU362060"/>
    </source>
</evidence>
<evidence type="ECO:0000256" key="10">
    <source>
        <dbReference type="ARBA" id="ARBA00022837"/>
    </source>
</evidence>